<protein>
    <submittedName>
        <fullName evidence="2">Uncharacterized protein</fullName>
    </submittedName>
</protein>
<accession>A0AC35EZ89</accession>
<dbReference type="Proteomes" id="UP000887580">
    <property type="component" value="Unplaced"/>
</dbReference>
<evidence type="ECO:0000313" key="1">
    <source>
        <dbReference type="Proteomes" id="UP000887580"/>
    </source>
</evidence>
<name>A0AC35EZ89_9BILA</name>
<proteinExistence type="predicted"/>
<sequence length="143" mass="16255">MHLINKDFGPIIFICHTFCYQKTATKLWNKTHFSPYKPCPISEASESPKKRPLTPETPIPKSEAQNPLATNPNNPTKPATNQVSPKFDPYSNPGNALNPPQPIQPNRSPISNDPTSSQPFYDWLTDRNPNNVKESEDILFRRR</sequence>
<organism evidence="1 2">
    <name type="scientific">Panagrolaimus sp. PS1159</name>
    <dbReference type="NCBI Taxonomy" id="55785"/>
    <lineage>
        <taxon>Eukaryota</taxon>
        <taxon>Metazoa</taxon>
        <taxon>Ecdysozoa</taxon>
        <taxon>Nematoda</taxon>
        <taxon>Chromadorea</taxon>
        <taxon>Rhabditida</taxon>
        <taxon>Tylenchina</taxon>
        <taxon>Panagrolaimomorpha</taxon>
        <taxon>Panagrolaimoidea</taxon>
        <taxon>Panagrolaimidae</taxon>
        <taxon>Panagrolaimus</taxon>
    </lineage>
</organism>
<dbReference type="WBParaSite" id="PS1159_v2.g12221.t1">
    <property type="protein sequence ID" value="PS1159_v2.g12221.t1"/>
    <property type="gene ID" value="PS1159_v2.g12221"/>
</dbReference>
<evidence type="ECO:0000313" key="2">
    <source>
        <dbReference type="WBParaSite" id="PS1159_v2.g12221.t1"/>
    </source>
</evidence>
<reference evidence="2" key="1">
    <citation type="submission" date="2022-11" db="UniProtKB">
        <authorList>
            <consortium name="WormBaseParasite"/>
        </authorList>
    </citation>
    <scope>IDENTIFICATION</scope>
</reference>